<evidence type="ECO:0000313" key="2">
    <source>
        <dbReference type="Proteomes" id="UP001066276"/>
    </source>
</evidence>
<dbReference type="EMBL" id="JANPWB010000014">
    <property type="protein sequence ID" value="KAJ1097298.1"/>
    <property type="molecule type" value="Genomic_DNA"/>
</dbReference>
<proteinExistence type="predicted"/>
<dbReference type="Proteomes" id="UP001066276">
    <property type="component" value="Chromosome 10"/>
</dbReference>
<dbReference type="AlphaFoldDB" id="A0AAV7M250"/>
<comment type="caution">
    <text evidence="1">The sequence shown here is derived from an EMBL/GenBank/DDBJ whole genome shotgun (WGS) entry which is preliminary data.</text>
</comment>
<evidence type="ECO:0000313" key="1">
    <source>
        <dbReference type="EMBL" id="KAJ1097298.1"/>
    </source>
</evidence>
<reference evidence="1" key="1">
    <citation type="journal article" date="2022" name="bioRxiv">
        <title>Sequencing and chromosome-scale assembly of the giantPleurodeles waltlgenome.</title>
        <authorList>
            <person name="Brown T."/>
            <person name="Elewa A."/>
            <person name="Iarovenko S."/>
            <person name="Subramanian E."/>
            <person name="Araus A.J."/>
            <person name="Petzold A."/>
            <person name="Susuki M."/>
            <person name="Suzuki K.-i.T."/>
            <person name="Hayashi T."/>
            <person name="Toyoda A."/>
            <person name="Oliveira C."/>
            <person name="Osipova E."/>
            <person name="Leigh N.D."/>
            <person name="Simon A."/>
            <person name="Yun M.H."/>
        </authorList>
    </citation>
    <scope>NUCLEOTIDE SEQUENCE</scope>
    <source>
        <strain evidence="1">20211129_DDA</strain>
        <tissue evidence="1">Liver</tissue>
    </source>
</reference>
<accession>A0AAV7M250</accession>
<organism evidence="1 2">
    <name type="scientific">Pleurodeles waltl</name>
    <name type="common">Iberian ribbed newt</name>
    <dbReference type="NCBI Taxonomy" id="8319"/>
    <lineage>
        <taxon>Eukaryota</taxon>
        <taxon>Metazoa</taxon>
        <taxon>Chordata</taxon>
        <taxon>Craniata</taxon>
        <taxon>Vertebrata</taxon>
        <taxon>Euteleostomi</taxon>
        <taxon>Amphibia</taxon>
        <taxon>Batrachia</taxon>
        <taxon>Caudata</taxon>
        <taxon>Salamandroidea</taxon>
        <taxon>Salamandridae</taxon>
        <taxon>Pleurodelinae</taxon>
        <taxon>Pleurodeles</taxon>
    </lineage>
</organism>
<protein>
    <submittedName>
        <fullName evidence="1">Uncharacterized protein</fullName>
    </submittedName>
</protein>
<gene>
    <name evidence="1" type="ORF">NDU88_002423</name>
</gene>
<name>A0AAV7M250_PLEWA</name>
<keyword evidence="2" id="KW-1185">Reference proteome</keyword>
<sequence length="149" mass="16490">MATAQECCTRPHEELRVSGCAWEDAGLGSRGSRVFSSTWAKVGEILEEEKNARCWPSRVAVGNTGSITTLQSHSPAHLYFMPRPFWAEKCCLRLTTKPARRALREGLKAALCAIDPGSRPGAFAWLVQPCPQVRGDRKSLPACSQYREK</sequence>